<evidence type="ECO:0000256" key="3">
    <source>
        <dbReference type="ARBA" id="ARBA00013190"/>
    </source>
</evidence>
<keyword evidence="5 8" id="KW-0862">Zinc</keyword>
<dbReference type="NCBIfam" id="TIGR03366">
    <property type="entry name" value="HpnZ_proposed"/>
    <property type="match status" value="1"/>
</dbReference>
<comment type="similarity">
    <text evidence="2 8">Belongs to the zinc-containing alcohol dehydrogenase family.</text>
</comment>
<dbReference type="InterPro" id="IPR017743">
    <property type="entry name" value="ADH_phosphonate_catab-assoc"/>
</dbReference>
<evidence type="ECO:0000256" key="5">
    <source>
        <dbReference type="ARBA" id="ARBA00022833"/>
    </source>
</evidence>
<evidence type="ECO:0000256" key="4">
    <source>
        <dbReference type="ARBA" id="ARBA00022723"/>
    </source>
</evidence>
<dbReference type="AlphaFoldDB" id="A0A1X7KTR7"/>
<dbReference type="Gene3D" id="3.40.50.720">
    <property type="entry name" value="NAD(P)-binding Rossmann-like Domain"/>
    <property type="match status" value="1"/>
</dbReference>
<dbReference type="Pfam" id="PF00107">
    <property type="entry name" value="ADH_zinc_N"/>
    <property type="match status" value="1"/>
</dbReference>
<keyword evidence="12" id="KW-1185">Reference proteome</keyword>
<evidence type="ECO:0000256" key="7">
    <source>
        <dbReference type="ARBA" id="ARBA00023027"/>
    </source>
</evidence>
<dbReference type="SUPFAM" id="SSF51735">
    <property type="entry name" value="NAD(P)-binding Rossmann-fold domains"/>
    <property type="match status" value="1"/>
</dbReference>
<dbReference type="Pfam" id="PF08240">
    <property type="entry name" value="ADH_N"/>
    <property type="match status" value="1"/>
</dbReference>
<feature type="domain" description="Alcohol dehydrogenase-like C-terminal" evidence="9">
    <location>
        <begin position="214"/>
        <end position="345"/>
    </location>
</feature>
<reference evidence="12" key="1">
    <citation type="submission" date="2017-04" db="EMBL/GenBank/DDBJ databases">
        <authorList>
            <person name="Varghese N."/>
            <person name="Submissions S."/>
        </authorList>
    </citation>
    <scope>NUCLEOTIDE SEQUENCE [LARGE SCALE GENOMIC DNA]</scope>
    <source>
        <strain evidence="12">VKM Ac-2510</strain>
    </source>
</reference>
<evidence type="ECO:0000259" key="10">
    <source>
        <dbReference type="Pfam" id="PF08240"/>
    </source>
</evidence>
<dbReference type="PANTHER" id="PTHR42940:SF3">
    <property type="entry name" value="ALCOHOL DEHYDROGENASE 1-RELATED"/>
    <property type="match status" value="1"/>
</dbReference>
<feature type="domain" description="Alcohol dehydrogenase-like N-terminal" evidence="10">
    <location>
        <begin position="51"/>
        <end position="164"/>
    </location>
</feature>
<dbReference type="InterPro" id="IPR036291">
    <property type="entry name" value="NAD(P)-bd_dom_sf"/>
</dbReference>
<dbReference type="InterPro" id="IPR013149">
    <property type="entry name" value="ADH-like_C"/>
</dbReference>
<sequence>MTLVHDAASTAAARDCVVRMKLDPAPTAMVWVQPGQKHEPIAVPTVSLAVGDALVAIELATICGSDVHTTQGHRSAPTPLVLGHEQVGRVVAVGAGAVTSTGAPLEVGERVVWSLTIGCDTCDTCIRGLPQKCETVKKYGHERLEAGWELSGGFASHAHVRRGTAIVPVSRSLPAATLAPVSCGTATAVAALDAASVVTPLDGAVVIVFGAGLIGLTACAIANDRGARVIVVDPARGRRSLAARFGAAATADPTLEAGEPGSLETALDEIGTRPLVAIEASGSVLAVASAIDSLGIGGVAVLVGSVSPSAAVPLDPEAIVRRLITLRGVHNYAPRHLEEAARFVEKRHDVYPFAELVGATVALGDLDDGIEAAAGGGAVRIGVAPGLDPVKPVTQTG</sequence>
<dbReference type="CDD" id="cd08231">
    <property type="entry name" value="MDR_TM0436_like"/>
    <property type="match status" value="1"/>
</dbReference>
<dbReference type="RefSeq" id="WP_244894776.1">
    <property type="nucleotide sequence ID" value="NZ_FXAY01000005.1"/>
</dbReference>
<comment type="cofactor">
    <cofactor evidence="1 8">
        <name>Zn(2+)</name>
        <dbReference type="ChEBI" id="CHEBI:29105"/>
    </cofactor>
</comment>
<dbReference type="Gene3D" id="3.90.180.10">
    <property type="entry name" value="Medium-chain alcohol dehydrogenases, catalytic domain"/>
    <property type="match status" value="1"/>
</dbReference>
<dbReference type="InterPro" id="IPR013154">
    <property type="entry name" value="ADH-like_N"/>
</dbReference>
<gene>
    <name evidence="11" type="ORF">SAMN06296010_2926</name>
</gene>
<keyword evidence="4 8" id="KW-0479">Metal-binding</keyword>
<accession>A0A1X7KTR7</accession>
<evidence type="ECO:0000313" key="11">
    <source>
        <dbReference type="EMBL" id="SMG44809.1"/>
    </source>
</evidence>
<dbReference type="InterPro" id="IPR002328">
    <property type="entry name" value="ADH_Zn_CS"/>
</dbReference>
<dbReference type="Proteomes" id="UP000193244">
    <property type="component" value="Unassembled WGS sequence"/>
</dbReference>
<proteinExistence type="inferred from homology"/>
<dbReference type="EC" id="1.1.1.1" evidence="3"/>
<keyword evidence="6" id="KW-0560">Oxidoreductase</keyword>
<evidence type="ECO:0000256" key="2">
    <source>
        <dbReference type="ARBA" id="ARBA00008072"/>
    </source>
</evidence>
<dbReference type="PANTHER" id="PTHR42940">
    <property type="entry name" value="ALCOHOL DEHYDROGENASE 1-RELATED"/>
    <property type="match status" value="1"/>
</dbReference>
<evidence type="ECO:0000259" key="9">
    <source>
        <dbReference type="Pfam" id="PF00107"/>
    </source>
</evidence>
<keyword evidence="7" id="KW-0520">NAD</keyword>
<evidence type="ECO:0000313" key="12">
    <source>
        <dbReference type="Proteomes" id="UP000193244"/>
    </source>
</evidence>
<evidence type="ECO:0000256" key="8">
    <source>
        <dbReference type="RuleBase" id="RU361277"/>
    </source>
</evidence>
<dbReference type="STRING" id="150121.SAMN06296010_2926"/>
<dbReference type="EMBL" id="FXAY01000005">
    <property type="protein sequence ID" value="SMG44809.1"/>
    <property type="molecule type" value="Genomic_DNA"/>
</dbReference>
<evidence type="ECO:0000256" key="6">
    <source>
        <dbReference type="ARBA" id="ARBA00023002"/>
    </source>
</evidence>
<name>A0A1X7KTR7_9MICO</name>
<dbReference type="GO" id="GO:0008270">
    <property type="term" value="F:zinc ion binding"/>
    <property type="evidence" value="ECO:0007669"/>
    <property type="project" value="InterPro"/>
</dbReference>
<dbReference type="SUPFAM" id="SSF50129">
    <property type="entry name" value="GroES-like"/>
    <property type="match status" value="1"/>
</dbReference>
<protein>
    <recommendedName>
        <fullName evidence="3">alcohol dehydrogenase</fullName>
        <ecNumber evidence="3">1.1.1.1</ecNumber>
    </recommendedName>
</protein>
<dbReference type="GO" id="GO:0005737">
    <property type="term" value="C:cytoplasm"/>
    <property type="evidence" value="ECO:0007669"/>
    <property type="project" value="TreeGrafter"/>
</dbReference>
<evidence type="ECO:0000256" key="1">
    <source>
        <dbReference type="ARBA" id="ARBA00001947"/>
    </source>
</evidence>
<dbReference type="GO" id="GO:0004022">
    <property type="term" value="F:alcohol dehydrogenase (NAD+) activity"/>
    <property type="evidence" value="ECO:0007669"/>
    <property type="project" value="UniProtKB-EC"/>
</dbReference>
<organism evidence="11 12">
    <name type="scientific">Agreia pratensis</name>
    <dbReference type="NCBI Taxonomy" id="150121"/>
    <lineage>
        <taxon>Bacteria</taxon>
        <taxon>Bacillati</taxon>
        <taxon>Actinomycetota</taxon>
        <taxon>Actinomycetes</taxon>
        <taxon>Micrococcales</taxon>
        <taxon>Microbacteriaceae</taxon>
        <taxon>Agreia</taxon>
    </lineage>
</organism>
<dbReference type="InterPro" id="IPR011032">
    <property type="entry name" value="GroES-like_sf"/>
</dbReference>
<dbReference type="PROSITE" id="PS00059">
    <property type="entry name" value="ADH_ZINC"/>
    <property type="match status" value="1"/>
</dbReference>